<keyword evidence="8" id="KW-1185">Reference proteome</keyword>
<keyword evidence="3" id="KW-0274">FAD</keyword>
<dbReference type="InterPro" id="IPR001709">
    <property type="entry name" value="Flavoprot_Pyr_Nucl_cyt_Rdtase"/>
</dbReference>
<dbReference type="PRINTS" id="PR00371">
    <property type="entry name" value="FPNCR"/>
</dbReference>
<name>A0A815QLK8_ADIRI</name>
<dbReference type="InterPro" id="IPR003097">
    <property type="entry name" value="CysJ-like_FAD-binding"/>
</dbReference>
<feature type="non-terminal residue" evidence="7">
    <location>
        <position position="1"/>
    </location>
</feature>
<dbReference type="GO" id="GO:0009725">
    <property type="term" value="P:response to hormone"/>
    <property type="evidence" value="ECO:0007669"/>
    <property type="project" value="TreeGrafter"/>
</dbReference>
<reference evidence="7" key="1">
    <citation type="submission" date="2021-02" db="EMBL/GenBank/DDBJ databases">
        <authorList>
            <person name="Nowell W R."/>
        </authorList>
    </citation>
    <scope>NUCLEOTIDE SEQUENCE</scope>
</reference>
<feature type="domain" description="FAD-binding FR-type" evidence="6">
    <location>
        <begin position="109"/>
        <end position="393"/>
    </location>
</feature>
<dbReference type="GO" id="GO:0007263">
    <property type="term" value="P:nitric oxide mediated signal transduction"/>
    <property type="evidence" value="ECO:0007669"/>
    <property type="project" value="TreeGrafter"/>
</dbReference>
<proteinExistence type="predicted"/>
<dbReference type="GO" id="GO:0005829">
    <property type="term" value="C:cytosol"/>
    <property type="evidence" value="ECO:0007669"/>
    <property type="project" value="TreeGrafter"/>
</dbReference>
<dbReference type="SUPFAM" id="SSF63380">
    <property type="entry name" value="Riboflavin synthase domain-like"/>
    <property type="match status" value="1"/>
</dbReference>
<protein>
    <recommendedName>
        <fullName evidence="6">FAD-binding FR-type domain-containing protein</fullName>
    </recommendedName>
</protein>
<dbReference type="InterPro" id="IPR017938">
    <property type="entry name" value="Riboflavin_synthase-like_b-brl"/>
</dbReference>
<dbReference type="SUPFAM" id="SSF52343">
    <property type="entry name" value="Ferredoxin reductase-like, C-terminal NADP-linked domain"/>
    <property type="match status" value="1"/>
</dbReference>
<dbReference type="GO" id="GO:0005886">
    <property type="term" value="C:plasma membrane"/>
    <property type="evidence" value="ECO:0007669"/>
    <property type="project" value="TreeGrafter"/>
</dbReference>
<dbReference type="GO" id="GO:0010181">
    <property type="term" value="F:FMN binding"/>
    <property type="evidence" value="ECO:0007669"/>
    <property type="project" value="TreeGrafter"/>
</dbReference>
<dbReference type="GO" id="GO:0050660">
    <property type="term" value="F:flavin adenine dinucleotide binding"/>
    <property type="evidence" value="ECO:0007669"/>
    <property type="project" value="TreeGrafter"/>
</dbReference>
<organism evidence="7 8">
    <name type="scientific">Adineta ricciae</name>
    <name type="common">Rotifer</name>
    <dbReference type="NCBI Taxonomy" id="249248"/>
    <lineage>
        <taxon>Eukaryota</taxon>
        <taxon>Metazoa</taxon>
        <taxon>Spiralia</taxon>
        <taxon>Gnathifera</taxon>
        <taxon>Rotifera</taxon>
        <taxon>Eurotatoria</taxon>
        <taxon>Bdelloidea</taxon>
        <taxon>Adinetida</taxon>
        <taxon>Adinetidae</taxon>
        <taxon>Adineta</taxon>
    </lineage>
</organism>
<dbReference type="Pfam" id="PF00667">
    <property type="entry name" value="FAD_binding_1"/>
    <property type="match status" value="1"/>
</dbReference>
<dbReference type="GO" id="GO:0006809">
    <property type="term" value="P:nitric oxide biosynthetic process"/>
    <property type="evidence" value="ECO:0007669"/>
    <property type="project" value="TreeGrafter"/>
</dbReference>
<evidence type="ECO:0000313" key="8">
    <source>
        <dbReference type="Proteomes" id="UP000663828"/>
    </source>
</evidence>
<sequence>DRTFQLLGAQRLAPMATCDALNQQYKSYNEWEENTIETLKKAYPHVRLRRTAVKPTPVQRPVSLVNSNEYTDRQVSLNVSVRPTFIPLTFDSNAEIKIPSQQTGPFTKENPFYATVLQNIELTGAHNNFDGSSAQQEQPQPVLGNESPRQRKRISIPSAFSSTSDDEHHSVRLIVFDAPDLSHLPGDHVCILPENTVANVNGVILACGWQTGNELLNKPCSLAGYTQNKYQTLRQILTNYVDLTTPLRPHVLNILATYATDPRQQREILELGKGAQRYTDWLINEPTVKETLEQFPSVQMNLGELIQLLPQLQPRYYSVSSSSRFHPNQIHISFSVVSYMTPRGVVRKGVCTNYLQQTLPKLSENGQPIVTLWKREPSRVRLFISPNPHFRLPGQDILSSSLPLTKNAGGDAYLPLNCPLLMFAVGSGIAPFRAFWQELQVLERQLGSVQVERVLFMGCRTPNDFIYAMELRELTSKTSRHDKLFTAVIPVYSREKMGVKRYIQDAMLTYEDMIYSLLNQENAFIYMCGSVRSCQGIESALASIVQSCNEYDLTLTQANNIIKQYKEDGRVKQDMFG</sequence>
<feature type="region of interest" description="Disordered" evidence="5">
    <location>
        <begin position="126"/>
        <end position="151"/>
    </location>
</feature>
<dbReference type="GO" id="GO:0032496">
    <property type="term" value="P:response to lipopolysaccharide"/>
    <property type="evidence" value="ECO:0007669"/>
    <property type="project" value="TreeGrafter"/>
</dbReference>
<dbReference type="EMBL" id="CAJNOR010003980">
    <property type="protein sequence ID" value="CAF1464912.1"/>
    <property type="molecule type" value="Genomic_DNA"/>
</dbReference>
<evidence type="ECO:0000256" key="3">
    <source>
        <dbReference type="ARBA" id="ARBA00022827"/>
    </source>
</evidence>
<dbReference type="Proteomes" id="UP000663828">
    <property type="component" value="Unassembled WGS sequence"/>
</dbReference>
<accession>A0A815QLK8</accession>
<dbReference type="PANTHER" id="PTHR19384:SF76">
    <property type="entry name" value="NITRIC OXIDE SYNTHASE"/>
    <property type="match status" value="1"/>
</dbReference>
<evidence type="ECO:0000259" key="6">
    <source>
        <dbReference type="PROSITE" id="PS51384"/>
    </source>
</evidence>
<dbReference type="GO" id="GO:0005634">
    <property type="term" value="C:nucleus"/>
    <property type="evidence" value="ECO:0007669"/>
    <property type="project" value="TreeGrafter"/>
</dbReference>
<evidence type="ECO:0000256" key="1">
    <source>
        <dbReference type="ARBA" id="ARBA00001974"/>
    </source>
</evidence>
<evidence type="ECO:0000256" key="2">
    <source>
        <dbReference type="ARBA" id="ARBA00022630"/>
    </source>
</evidence>
<evidence type="ECO:0000313" key="7">
    <source>
        <dbReference type="EMBL" id="CAF1464912.1"/>
    </source>
</evidence>
<dbReference type="GO" id="GO:0006527">
    <property type="term" value="P:L-arginine catabolic process"/>
    <property type="evidence" value="ECO:0007669"/>
    <property type="project" value="TreeGrafter"/>
</dbReference>
<dbReference type="InterPro" id="IPR017927">
    <property type="entry name" value="FAD-bd_FR_type"/>
</dbReference>
<dbReference type="InterPro" id="IPR023173">
    <property type="entry name" value="NADPH_Cyt_P450_Rdtase_alpha"/>
</dbReference>
<dbReference type="Gene3D" id="1.20.990.10">
    <property type="entry name" value="NADPH-cytochrome p450 Reductase, Chain A, domain 3"/>
    <property type="match status" value="1"/>
</dbReference>
<dbReference type="InterPro" id="IPR001433">
    <property type="entry name" value="OxRdtase_FAD/NAD-bd"/>
</dbReference>
<dbReference type="PANTHER" id="PTHR19384">
    <property type="entry name" value="NITRIC OXIDE SYNTHASE-RELATED"/>
    <property type="match status" value="1"/>
</dbReference>
<evidence type="ECO:0000256" key="5">
    <source>
        <dbReference type="SAM" id="MobiDB-lite"/>
    </source>
</evidence>
<dbReference type="Gene3D" id="2.40.30.10">
    <property type="entry name" value="Translation factors"/>
    <property type="match status" value="1"/>
</dbReference>
<feature type="compositionally biased region" description="Polar residues" evidence="5">
    <location>
        <begin position="126"/>
        <end position="139"/>
    </location>
</feature>
<dbReference type="AlphaFoldDB" id="A0A815QLK8"/>
<keyword evidence="2" id="KW-0285">Flavoprotein</keyword>
<gene>
    <name evidence="7" type="ORF">XAT740_LOCUS37647</name>
</gene>
<dbReference type="GO" id="GO:0004517">
    <property type="term" value="F:nitric-oxide synthase activity"/>
    <property type="evidence" value="ECO:0007669"/>
    <property type="project" value="TreeGrafter"/>
</dbReference>
<keyword evidence="4" id="KW-0560">Oxidoreductase</keyword>
<dbReference type="Pfam" id="PF00175">
    <property type="entry name" value="NAD_binding_1"/>
    <property type="match status" value="1"/>
</dbReference>
<dbReference type="Gene3D" id="3.40.50.80">
    <property type="entry name" value="Nucleotide-binding domain of ferredoxin-NADP reductase (FNR) module"/>
    <property type="match status" value="1"/>
</dbReference>
<dbReference type="InterPro" id="IPR039261">
    <property type="entry name" value="FNR_nucleotide-bd"/>
</dbReference>
<comment type="caution">
    <text evidence="7">The sequence shown here is derived from an EMBL/GenBank/DDBJ whole genome shotgun (WGS) entry which is preliminary data.</text>
</comment>
<dbReference type="PROSITE" id="PS51384">
    <property type="entry name" value="FAD_FR"/>
    <property type="match status" value="1"/>
</dbReference>
<evidence type="ECO:0000256" key="4">
    <source>
        <dbReference type="ARBA" id="ARBA00023002"/>
    </source>
</evidence>
<comment type="cofactor">
    <cofactor evidence="1">
        <name>FAD</name>
        <dbReference type="ChEBI" id="CHEBI:57692"/>
    </cofactor>
</comment>